<organism evidence="2 3">
    <name type="scientific">Zymoseptoria tritici (strain ST99CH_3D7)</name>
    <dbReference type="NCBI Taxonomy" id="1276538"/>
    <lineage>
        <taxon>Eukaryota</taxon>
        <taxon>Fungi</taxon>
        <taxon>Dikarya</taxon>
        <taxon>Ascomycota</taxon>
        <taxon>Pezizomycotina</taxon>
        <taxon>Dothideomycetes</taxon>
        <taxon>Dothideomycetidae</taxon>
        <taxon>Mycosphaerellales</taxon>
        <taxon>Mycosphaerellaceae</taxon>
        <taxon>Zymoseptoria</taxon>
    </lineage>
</organism>
<feature type="compositionally biased region" description="Gly residues" evidence="1">
    <location>
        <begin position="303"/>
        <end position="313"/>
    </location>
</feature>
<keyword evidence="3" id="KW-1185">Reference proteome</keyword>
<accession>A0A1X7RKP9</accession>
<dbReference type="AlphaFoldDB" id="A0A1X7RKP9"/>
<gene>
    <name evidence="2" type="ORF">ZT3D7_G3148</name>
</gene>
<feature type="region of interest" description="Disordered" evidence="1">
    <location>
        <begin position="101"/>
        <end position="217"/>
    </location>
</feature>
<sequence length="360" mass="37347">MPPATDHSALLDQLQAQVNLVLEQTGRVFAAISSNPKAKPSSQLTKLKHVVPVASSRFHETLDQLESELQLAALVMRRDLAVCREQSGVIAPEPTAAVTAAAPETVSEQQSSPDAKQTVQSSPSENVPNVDADVAIQDDQSSQQQQNPPEQQAAPQPPAETAAQTVAQSGDILVTPPTNEDVPVTSAPLQLDTTTTATDTLDPSDQPPDTATNDLDSLFNDTLSTADATNTNTDSAAAPDFSTDIDFGSFGGNFDDETAGDNDNISSLLPGLEDYANTTGSGNGGGAEMDFSEFFNTTTNTGDGSGGGNGGMDQQGAAGEQRDSTFDDLMDLAGFEGMEGDASAGNGGTNNDLDFDSLFN</sequence>
<dbReference type="EMBL" id="LT853693">
    <property type="protein sequence ID" value="SMQ47999.1"/>
    <property type="molecule type" value="Genomic_DNA"/>
</dbReference>
<evidence type="ECO:0000256" key="1">
    <source>
        <dbReference type="SAM" id="MobiDB-lite"/>
    </source>
</evidence>
<dbReference type="STRING" id="1276538.A0A1X7RKP9"/>
<feature type="compositionally biased region" description="Low complexity" evidence="1">
    <location>
        <begin position="189"/>
        <end position="201"/>
    </location>
</feature>
<name>A0A1X7RKP9_ZYMT9</name>
<evidence type="ECO:0000313" key="3">
    <source>
        <dbReference type="Proteomes" id="UP000215127"/>
    </source>
</evidence>
<proteinExistence type="predicted"/>
<feature type="compositionally biased region" description="Polar residues" evidence="1">
    <location>
        <begin position="107"/>
        <end position="127"/>
    </location>
</feature>
<protein>
    <submittedName>
        <fullName evidence="2">Uncharacterized protein</fullName>
    </submittedName>
</protein>
<reference evidence="2 3" key="1">
    <citation type="submission" date="2016-06" db="EMBL/GenBank/DDBJ databases">
        <authorList>
            <person name="Kjaerup R.B."/>
            <person name="Dalgaard T.S."/>
            <person name="Juul-Madsen H.R."/>
        </authorList>
    </citation>
    <scope>NUCLEOTIDE SEQUENCE [LARGE SCALE GENOMIC DNA]</scope>
</reference>
<feature type="compositionally biased region" description="Low complexity" evidence="1">
    <location>
        <begin position="131"/>
        <end position="168"/>
    </location>
</feature>
<evidence type="ECO:0000313" key="2">
    <source>
        <dbReference type="EMBL" id="SMQ47999.1"/>
    </source>
</evidence>
<dbReference type="Proteomes" id="UP000215127">
    <property type="component" value="Chromosome 2"/>
</dbReference>
<feature type="region of interest" description="Disordered" evidence="1">
    <location>
        <begin position="292"/>
        <end position="360"/>
    </location>
</feature>